<reference evidence="1" key="1">
    <citation type="submission" date="2020-02" db="EMBL/GenBank/DDBJ databases">
        <title>The plastid genome of Astrephomene gubernaculifera.</title>
        <authorList>
            <person name="Suguchi A."/>
            <person name="Yamashita S."/>
            <person name="Nozaki H."/>
        </authorList>
    </citation>
    <scope>NUCLEOTIDE SEQUENCE</scope>
    <source>
        <strain evidence="1">NIES-4017</strain>
    </source>
</reference>
<geneLocation type="chloroplast" evidence="1"/>
<keyword evidence="1" id="KW-0934">Plastid</keyword>
<sequence length="281" mass="32595">MDLAANRWVEFVNASASKWNHVICKITGESPSRRSFILWYCKNHPDDGEHTFVKDNAKLKEFCEKYSVDNKKGLSQEEIDILIAQYPGQPFYASRMDHYLNPANKKGETRTYCCVAGMIKIRKQRGIDVFKKLLADRGKHYNTTYTPLFADSEYKGKLKKHPFKCEAHNQTLYYSLQDLNYNTSCPCPQCRQDPKHKNVCVDIVKKRNAGRPAQVTRHAMRVKEKYNNACALSSSTFNLQHHHLDGRDFYEDTADSWDVNGICLCGTIHRDYHNNFLKKKV</sequence>
<proteinExistence type="predicted"/>
<evidence type="ECO:0000313" key="1">
    <source>
        <dbReference type="EMBL" id="BCA78161.1"/>
    </source>
</evidence>
<keyword evidence="1" id="KW-0150">Chloroplast</keyword>
<keyword evidence="1" id="KW-0378">Hydrolase</keyword>
<dbReference type="EMBL" id="LC523992">
    <property type="protein sequence ID" value="BCA78194.1"/>
    <property type="molecule type" value="Genomic_DNA"/>
</dbReference>
<dbReference type="GO" id="GO:0004519">
    <property type="term" value="F:endonuclease activity"/>
    <property type="evidence" value="ECO:0007669"/>
    <property type="project" value="UniProtKB-KW"/>
</dbReference>
<organism evidence="1">
    <name type="scientific">Astrephomene gubernaculifera</name>
    <dbReference type="NCBI Taxonomy" id="47775"/>
    <lineage>
        <taxon>Eukaryota</taxon>
        <taxon>Viridiplantae</taxon>
        <taxon>Chlorophyta</taxon>
        <taxon>core chlorophytes</taxon>
        <taxon>Chlorophyceae</taxon>
        <taxon>CS clade</taxon>
        <taxon>Chlamydomonadales</taxon>
        <taxon>Astrephomenaceae</taxon>
        <taxon>Astrephomene</taxon>
    </lineage>
</organism>
<gene>
    <name evidence="1" type="primary">intronic orf281</name>
</gene>
<protein>
    <submittedName>
        <fullName evidence="1">Putative site-specific DNA endonuclease</fullName>
    </submittedName>
</protein>
<name>A0A7R6ULT2_9CHLO</name>
<accession>A0A7R6ULT2</accession>
<dbReference type="EMBL" id="LC523992">
    <property type="protein sequence ID" value="BCA78161.1"/>
    <property type="molecule type" value="Genomic_DNA"/>
</dbReference>
<keyword evidence="1" id="KW-0255">Endonuclease</keyword>
<dbReference type="AlphaFoldDB" id="A0A7R6ULT2"/>
<keyword evidence="1" id="KW-0540">Nuclease</keyword>